<evidence type="ECO:0000259" key="2">
    <source>
        <dbReference type="PROSITE" id="PS50853"/>
    </source>
</evidence>
<protein>
    <recommendedName>
        <fullName evidence="2">Fibronectin type-III domain-containing protein</fullName>
    </recommendedName>
</protein>
<evidence type="ECO:0000256" key="1">
    <source>
        <dbReference type="ARBA" id="ARBA00022737"/>
    </source>
</evidence>
<feature type="domain" description="Fibronectin type-III" evidence="2">
    <location>
        <begin position="1429"/>
        <end position="1529"/>
    </location>
</feature>
<dbReference type="InterPro" id="IPR050964">
    <property type="entry name" value="Striated_Muscle_Regulatory"/>
</dbReference>
<dbReference type="SUPFAM" id="SSF49265">
    <property type="entry name" value="Fibronectin type III"/>
    <property type="match status" value="8"/>
</dbReference>
<dbReference type="PROSITE" id="PS50853">
    <property type="entry name" value="FN3"/>
    <property type="match status" value="4"/>
</dbReference>
<reference evidence="3 4" key="1">
    <citation type="submission" date="2023-04" db="EMBL/GenBank/DDBJ databases">
        <title>Two novel species of Flavobacterium.</title>
        <authorList>
            <person name="Liu Q."/>
            <person name="Xin Y.-H."/>
        </authorList>
    </citation>
    <scope>NUCLEOTIDE SEQUENCE [LARGE SCALE GENOMIC DNA]</scope>
    <source>
        <strain evidence="3 4">LB2P87</strain>
    </source>
</reference>
<dbReference type="Gene3D" id="2.60.40.10">
    <property type="entry name" value="Immunoglobulins"/>
    <property type="match status" value="1"/>
</dbReference>
<dbReference type="InterPro" id="IPR003961">
    <property type="entry name" value="FN3_dom"/>
</dbReference>
<feature type="domain" description="Fibronectin type-III" evidence="2">
    <location>
        <begin position="1228"/>
        <end position="1326"/>
    </location>
</feature>
<accession>A0AAW6TL76</accession>
<sequence>MRSFTTSETAAIPEKATIFTNLPDFVTSSRAVLGGTITNSGGSAVLNKGVFWSTVQGFTPDISSTNKTNDGTGTGNFYSYLKNLQSDTTYYVIAYAVTSAGISYGDPVSFTTQPPIKATLTTVSATDITGDSANSGGAILDEGGATTHTRGLIWSSDPNFNPVTATANKTIEIGAGTGAFGSKITGLNLDTTYYVYAYAENVAGRSYGGKISFTTPKKAVIETNSSGIVTNTTAIVGGTIISSGGSNVIKRGVFWSTVAGFVPNITSADKTEDGTDTGSFSTELKNLTPATRYYVIAYAITVSGISFGEPVSFTTDQPTIAALTTVIPTKITGTTAESGGDISDEGGITVDTQGVLWSTQPNFDYDDILLSRTVQTGAGKGIFNSEITGLNPGTTYYLRAYAINEKGTAHGNELSFTTLNTATLSTNAISEDTGITAVSGGKILSDGGAPVFEQGICWSTSSLPTIGLSTRTSDQGAGLFTSNLIGLEPATMYFVRSYAINSVGTSYGDEISFTTKPILASVTTVDPEITSNDTASSGGVIRSNGGAMITQYGIVWTTDKDIAPDTITLTRTSDGSGNGSFISNLTNLVKSTTYYVRAYATNSAGTAYGNQLTVVIFATSPLLDTHEASSITATTAGGGGQITSDGGSVVTQRGICWSTQRNPTIALITKTSNVDLGDGNFTGEMTGLLSNTLYYVRAYAKNGIGVAYGFEKSFITLAEPTLTATTDITSIRATTATGGGQITDDGRSPILIRGIVWDTYSTPTIALNTKTVDDVTQGIGVFSGGLTGLTPDTIYYVRAYATNSVGTTYGSETTFRTNDVLLPVLSATSVIDISEYSVKGLGEVIDDGGMPVTARGFVWDTSNLPSIDLQTKIVNGTAGTGYFSEYCPGLIPGTSYYVRAYATNTKGTAYGDQATFTTSAAVPLLSDVTILPTILMNNAEAVASLVFDGGALITDLGLIWNTIDVIPIATPGNSLSVGAAGTSISGSLGSLLPGTLYYVWAYGTNNQRGTGYSSSATTFATPDRATLTTTPTVASITVSTATSGGTIISTGGMPILDRGVCWSTTTTEPTTSDSKTSIGPGSGGIGTFSSSLSGLTKGTLYHVRAYATNGIDTSYGSSVSFTTLDSPSVTTDFNVTSITANTAICAGEVLTNGGTAITSYGICWSTTSNPTILNSRTTNNGAWTGGFTASLGALTKGTVYHFRAYAINSVGTAYGDNFTFTTLAAVPTMSDVTISEKQMNSAKGTASQTSDGGATITALGLIWNTTSTLPVASPSNSLSIVPAGASFSETFGGLSPGTTYYVWAYGTNQRGTGYSAFPATFTAPNLATLTTTAPTASITAISASSGGTISNIGEVPITDRGVCWSTTSTAPTTLDSTKSIGAGGAGTFSTSLTSLTKGTLYYVRAYATNSMGTSYGGTVSFTTLDSPSVTTDSNVTSITTVSATCKGNVLGNGGAPITSYGVCWGTTADPTIQNSTKTINNGAWTGAFTANLGSLATATVYYFRAYATNSVGTTYGDNKTFTTVAIAPTIGNVTILNVTTDSADGSATIISNGGAAVIARGFVWSSSNTMPTLGIDNELPDTVSSGTVIANTISGLSEGPTYYVRAYATNVGGGTGYSPSASSFKICNPITLAHIEGVNGAPVTKTVTYDLVSSTISGTAKCWIAKNLGADQKAVTVSDDTEPSAGWYWQFNRLKVQGYKHDGTTRTPNTIWPSLVSENSQWTATNDPCRLMFGGDWRIPTQAEWTAVDAAPQNWTTSSHAYASVLKLHNAGFLNSTSGALVERGISGGYWSSTNSNGTNYSYYLYINSSNSYVSNNLKHLAYPVRCLRNEFVLSKPSVTNVTISNMTATSVAGATAITNNGGAAITARGLVWSATNLTPTVDDNVLIDTMPGLGSFTNTLLGLSDGTTYYVRAYATNSEGTEYSPSVSSFKICNPFTVYHAAGFNGAPVDKTVVYNSVSSSISGAPKCWITQNLGADRQAISITDDAEISAGWYWRFDSSQGYKHDGTTRTPATTWISSISGANAWTADRDPCGLLLGAGWRVPTQTEWTAVDAAPQNWATNADAYSSVLKLHNAGFLFNHDGSLGLRLGATGQGFYWGSTNGYYLNMTSTTSVVAGPNKAGAYPIRCLRDEFALSIPTVSNVNTTAMTPTSADVSATVSLDGGAAVTERGLVWSATDLTPTVDDNKVPGGLGTGNFTNTITGLSEALTYHVRAYATNSKGTAYSLLTKSFKICMPITAAHTAGFNGAPVGKTVVYDVVSSSSTGTPKCWITRNLGASERGTSVIDASETSAGWYWQFNRKQGYKHDGTTRTPSTAWISNIIESSDWTAANDPCGLLLGIGWHIPTGSEWTAVDATQNWTTNADSYLSVLKLHNAGYLDGGSLNSRGGINGSGNYWSSTGTGTTTGYYLYLNSTNSIMGNSSKNSALPVRCLRDEFALSIPSVSNVSTGAMTNTSVDGSATVTLSGGAAVFARGLVWSSTNAIPTLQDNVLSDTLPGIGSFINTISGLSEGATYYVRAYATNSEGTGYSPLVSSFKICVPFAVNHIAGANGAPVTKTVTYNSVNSSISGEARCWITQNLGADRQATSVTDATENVAGWYWQFNRKQGYKHDGTRTPTAWITNISESGDWTTTNDPCSLMLGAGWRMPSQLEWTAADAAPQNWNKDADGFASVLKLHNAGYLSSTWAELTYRGVYGNYWSTTSYSSTNGYFLTIGSGSSSVYYTTKVTFHPIRCLK</sequence>
<keyword evidence="1" id="KW-0677">Repeat</keyword>
<dbReference type="EMBL" id="JASCRY010000003">
    <property type="protein sequence ID" value="MDI5950336.1"/>
    <property type="molecule type" value="Genomic_DNA"/>
</dbReference>
<dbReference type="SMART" id="SM00060">
    <property type="entry name" value="FN3"/>
    <property type="match status" value="11"/>
</dbReference>
<evidence type="ECO:0000313" key="3">
    <source>
        <dbReference type="EMBL" id="MDI5950336.1"/>
    </source>
</evidence>
<feature type="domain" description="Fibronectin type-III" evidence="2">
    <location>
        <begin position="2140"/>
        <end position="2237"/>
    </location>
</feature>
<dbReference type="RefSeq" id="WP_282716905.1">
    <property type="nucleotide sequence ID" value="NZ_JASCRY010000003.1"/>
</dbReference>
<dbReference type="InterPro" id="IPR013783">
    <property type="entry name" value="Ig-like_fold"/>
</dbReference>
<dbReference type="PANTHER" id="PTHR13817">
    <property type="entry name" value="TITIN"/>
    <property type="match status" value="1"/>
</dbReference>
<gene>
    <name evidence="3" type="ORF">QLS97_11820</name>
</gene>
<evidence type="ECO:0000313" key="4">
    <source>
        <dbReference type="Proteomes" id="UP001228643"/>
    </source>
</evidence>
<comment type="caution">
    <text evidence="3">The sequence shown here is derived from an EMBL/GenBank/DDBJ whole genome shotgun (WGS) entry which is preliminary data.</text>
</comment>
<keyword evidence="4" id="KW-1185">Reference proteome</keyword>
<organism evidence="3 4">
    <name type="scientific">Flavobacterium yafengii</name>
    <dbReference type="NCBI Taxonomy" id="3041253"/>
    <lineage>
        <taxon>Bacteria</taxon>
        <taxon>Pseudomonadati</taxon>
        <taxon>Bacteroidota</taxon>
        <taxon>Flavobacteriia</taxon>
        <taxon>Flavobacteriales</taxon>
        <taxon>Flavobacteriaceae</taxon>
        <taxon>Flavobacterium</taxon>
    </lineage>
</organism>
<proteinExistence type="predicted"/>
<dbReference type="InterPro" id="IPR036116">
    <property type="entry name" value="FN3_sf"/>
</dbReference>
<name>A0AAW6TL76_9FLAO</name>
<dbReference type="PANTHER" id="PTHR13817:SF73">
    <property type="entry name" value="FIBRONECTIN TYPE-III DOMAIN-CONTAINING PROTEIN"/>
    <property type="match status" value="1"/>
</dbReference>
<dbReference type="Proteomes" id="UP001228643">
    <property type="component" value="Unassembled WGS sequence"/>
</dbReference>
<feature type="domain" description="Fibronectin type-III" evidence="2">
    <location>
        <begin position="1129"/>
        <end position="1225"/>
    </location>
</feature>